<comment type="caution">
    <text evidence="1">The sequence shown here is derived from an EMBL/GenBank/DDBJ whole genome shotgun (WGS) entry which is preliminary data.</text>
</comment>
<organism evidence="1 2">
    <name type="scientific">Bifidobacterium gallicum DSM 20093 = LMG 11596</name>
    <dbReference type="NCBI Taxonomy" id="561180"/>
    <lineage>
        <taxon>Bacteria</taxon>
        <taxon>Bacillati</taxon>
        <taxon>Actinomycetota</taxon>
        <taxon>Actinomycetes</taxon>
        <taxon>Bifidobacteriales</taxon>
        <taxon>Bifidobacteriaceae</taxon>
        <taxon>Bifidobacterium</taxon>
    </lineage>
</organism>
<reference evidence="1 2" key="1">
    <citation type="submission" date="2009-11" db="EMBL/GenBank/DDBJ databases">
        <authorList>
            <person name="Weinstock G."/>
            <person name="Sodergren E."/>
            <person name="Clifton S."/>
            <person name="Fulton L."/>
            <person name="Fulton B."/>
            <person name="Courtney L."/>
            <person name="Fronick C."/>
            <person name="Harrison M."/>
            <person name="Strong C."/>
            <person name="Farmer C."/>
            <person name="Delahaunty K."/>
            <person name="Markovic C."/>
            <person name="Hall O."/>
            <person name="Minx P."/>
            <person name="Tomlinson C."/>
            <person name="Mitreva M."/>
            <person name="Nelson J."/>
            <person name="Hou S."/>
            <person name="Wollam A."/>
            <person name="Pepin K.H."/>
            <person name="Johnson M."/>
            <person name="Bhonagiri V."/>
            <person name="Nash W.E."/>
            <person name="Warren W."/>
            <person name="Chinwalla A."/>
            <person name="Mardis E.R."/>
            <person name="Wilson R.K."/>
        </authorList>
    </citation>
    <scope>NUCLEOTIDE SEQUENCE [LARGE SCALE GENOMIC DNA]</scope>
    <source>
        <strain evidence="1 2">DSM 20093</strain>
    </source>
</reference>
<gene>
    <name evidence="1" type="ORF">BIFGAL_02932</name>
</gene>
<sequence length="68" mass="7386">MGVNHLAPYKKGFAYQNDSFSCVDTVVGRAGQCDLHDRGNGRLLIEYWGERVGAVIFRTNIPIGSTGG</sequence>
<proteinExistence type="predicted"/>
<accession>D1NT21</accession>
<dbReference type="AlphaFoldDB" id="D1NT21"/>
<dbReference type="Proteomes" id="UP000003656">
    <property type="component" value="Unassembled WGS sequence"/>
</dbReference>
<evidence type="ECO:0000313" key="2">
    <source>
        <dbReference type="Proteomes" id="UP000003656"/>
    </source>
</evidence>
<dbReference type="EMBL" id="ABXB03000001">
    <property type="protein sequence ID" value="EFA23823.1"/>
    <property type="molecule type" value="Genomic_DNA"/>
</dbReference>
<name>D1NT21_9BIFI</name>
<evidence type="ECO:0000313" key="1">
    <source>
        <dbReference type="EMBL" id="EFA23823.1"/>
    </source>
</evidence>
<protein>
    <submittedName>
        <fullName evidence="1">Uncharacterized protein</fullName>
    </submittedName>
</protein>